<reference evidence="11 12" key="1">
    <citation type="journal article" date="2019" name="Int. J. Syst. Evol. Microbiol.">
        <title>The Global Catalogue of Microorganisms (GCM) 10K type strain sequencing project: providing services to taxonomists for standard genome sequencing and annotation.</title>
        <authorList>
            <consortium name="The Broad Institute Genomics Platform"/>
            <consortium name="The Broad Institute Genome Sequencing Center for Infectious Disease"/>
            <person name="Wu L."/>
            <person name="Ma J."/>
        </authorList>
    </citation>
    <scope>NUCLEOTIDE SEQUENCE [LARGE SCALE GENOMIC DNA]</scope>
    <source>
        <strain evidence="11 12">JCM 3272</strain>
    </source>
</reference>
<evidence type="ECO:0000313" key="12">
    <source>
        <dbReference type="Proteomes" id="UP001501444"/>
    </source>
</evidence>
<comment type="cofactor">
    <cofactor evidence="1">
        <name>FAD</name>
        <dbReference type="ChEBI" id="CHEBI:57692"/>
    </cofactor>
</comment>
<dbReference type="PANTHER" id="PTHR13914">
    <property type="entry name" value="PROLINE OXIDASE"/>
    <property type="match status" value="1"/>
</dbReference>
<dbReference type="RefSeq" id="WP_344617282.1">
    <property type="nucleotide sequence ID" value="NZ_BAAARV010000073.1"/>
</dbReference>
<accession>A0ABN3H885</accession>
<evidence type="ECO:0000256" key="7">
    <source>
        <dbReference type="ARBA" id="ARBA00023002"/>
    </source>
</evidence>
<gene>
    <name evidence="11" type="ORF">GCM10010170_074140</name>
</gene>
<keyword evidence="6" id="KW-0274">FAD</keyword>
<keyword evidence="5" id="KW-0547">Nucleotide-binding</keyword>
<evidence type="ECO:0000256" key="9">
    <source>
        <dbReference type="ARBA" id="ARBA00048779"/>
    </source>
</evidence>
<evidence type="ECO:0000256" key="6">
    <source>
        <dbReference type="ARBA" id="ARBA00022827"/>
    </source>
</evidence>
<comment type="pathway">
    <text evidence="2">Amino-acid degradation; L-proline degradation into L-glutamate; L-glutamate from L-proline: step 1/2.</text>
</comment>
<keyword evidence="8" id="KW-0642">Proline metabolism</keyword>
<dbReference type="InterPro" id="IPR015659">
    <property type="entry name" value="Proline_oxidase"/>
</dbReference>
<organism evidence="11 12">
    <name type="scientific">Dactylosporangium salmoneum</name>
    <dbReference type="NCBI Taxonomy" id="53361"/>
    <lineage>
        <taxon>Bacteria</taxon>
        <taxon>Bacillati</taxon>
        <taxon>Actinomycetota</taxon>
        <taxon>Actinomycetes</taxon>
        <taxon>Micromonosporales</taxon>
        <taxon>Micromonosporaceae</taxon>
        <taxon>Dactylosporangium</taxon>
    </lineage>
</organism>
<evidence type="ECO:0000256" key="2">
    <source>
        <dbReference type="ARBA" id="ARBA00004739"/>
    </source>
</evidence>
<dbReference type="EMBL" id="BAAARV010000073">
    <property type="protein sequence ID" value="GAA2372093.1"/>
    <property type="molecule type" value="Genomic_DNA"/>
</dbReference>
<feature type="domain" description="Proline dehydrogenase" evidence="10">
    <location>
        <begin position="43"/>
        <end position="300"/>
    </location>
</feature>
<evidence type="ECO:0000256" key="3">
    <source>
        <dbReference type="ARBA" id="ARBA00012695"/>
    </source>
</evidence>
<dbReference type="PANTHER" id="PTHR13914:SF0">
    <property type="entry name" value="PROLINE DEHYDROGENASE 1, MITOCHONDRIAL"/>
    <property type="match status" value="1"/>
</dbReference>
<dbReference type="EC" id="1.5.5.2" evidence="3"/>
<sequence length="308" mass="33922">MLGPTLLRASRNERLRGVIERNRLTRRVVTRFVAGEDRDAVLAVVHRLQSRDMTTSVDFLGEDVSDLAGARRVRDQYLSLLDRLREAGDAGRSEVSVKLSAVGQSIPKDGHEIALGHAHQIAAAAAAAGCRMTLDMEDHTTVDSTLAIGDELRHEFPLTGNVLQANLRRTAGDLAHLAGTGARVRLVKGAYREPESVAYQRKHEVDAAYRQGLQQLMASTCYPMVATHDPAMIRAARDAAQRYGKGLDEWEIQMLYGISAGLQAQLAGSGHAIRVYIPYGTDWYGYFMRRLAERPANVAFFLRALARG</sequence>
<keyword evidence="4" id="KW-0285">Flavoprotein</keyword>
<evidence type="ECO:0000259" key="10">
    <source>
        <dbReference type="Pfam" id="PF01619"/>
    </source>
</evidence>
<dbReference type="InterPro" id="IPR008219">
    <property type="entry name" value="PRODH_bac_arc"/>
</dbReference>
<comment type="catalytic activity">
    <reaction evidence="9">
        <text>L-proline + a quinone = (S)-1-pyrroline-5-carboxylate + a quinol + H(+)</text>
        <dbReference type="Rhea" id="RHEA:23784"/>
        <dbReference type="ChEBI" id="CHEBI:15378"/>
        <dbReference type="ChEBI" id="CHEBI:17388"/>
        <dbReference type="ChEBI" id="CHEBI:24646"/>
        <dbReference type="ChEBI" id="CHEBI:60039"/>
        <dbReference type="ChEBI" id="CHEBI:132124"/>
        <dbReference type="EC" id="1.5.5.2"/>
    </reaction>
</comment>
<keyword evidence="12" id="KW-1185">Reference proteome</keyword>
<dbReference type="Gene3D" id="3.20.20.220">
    <property type="match status" value="1"/>
</dbReference>
<dbReference type="Proteomes" id="UP001501444">
    <property type="component" value="Unassembled WGS sequence"/>
</dbReference>
<dbReference type="PIRSF" id="PIRSF000196">
    <property type="entry name" value="Pro_dehydrog"/>
    <property type="match status" value="1"/>
</dbReference>
<evidence type="ECO:0000256" key="4">
    <source>
        <dbReference type="ARBA" id="ARBA00022630"/>
    </source>
</evidence>
<evidence type="ECO:0000256" key="8">
    <source>
        <dbReference type="ARBA" id="ARBA00023062"/>
    </source>
</evidence>
<keyword evidence="7" id="KW-0560">Oxidoreductase</keyword>
<dbReference type="Pfam" id="PF01619">
    <property type="entry name" value="Pro_dh"/>
    <property type="match status" value="1"/>
</dbReference>
<protein>
    <recommendedName>
        <fullName evidence="3">proline dehydrogenase</fullName>
        <ecNumber evidence="3">1.5.5.2</ecNumber>
    </recommendedName>
</protein>
<evidence type="ECO:0000313" key="11">
    <source>
        <dbReference type="EMBL" id="GAA2372093.1"/>
    </source>
</evidence>
<evidence type="ECO:0000256" key="5">
    <source>
        <dbReference type="ARBA" id="ARBA00022741"/>
    </source>
</evidence>
<comment type="caution">
    <text evidence="11">The sequence shown here is derived from an EMBL/GenBank/DDBJ whole genome shotgun (WGS) entry which is preliminary data.</text>
</comment>
<name>A0ABN3H885_9ACTN</name>
<dbReference type="SUPFAM" id="SSF51730">
    <property type="entry name" value="FAD-linked oxidoreductase"/>
    <property type="match status" value="1"/>
</dbReference>
<evidence type="ECO:0000256" key="1">
    <source>
        <dbReference type="ARBA" id="ARBA00001974"/>
    </source>
</evidence>
<proteinExistence type="predicted"/>
<dbReference type="InterPro" id="IPR002872">
    <property type="entry name" value="Proline_DH_dom"/>
</dbReference>
<dbReference type="InterPro" id="IPR029041">
    <property type="entry name" value="FAD-linked_oxidoreductase-like"/>
</dbReference>